<reference evidence="1 2" key="1">
    <citation type="submission" date="2018-06" db="EMBL/GenBank/DDBJ databases">
        <authorList>
            <consortium name="Pathogen Informatics"/>
            <person name="Doyle S."/>
        </authorList>
    </citation>
    <scope>NUCLEOTIDE SEQUENCE [LARGE SCALE GENOMIC DNA]</scope>
    <source>
        <strain evidence="1 2">NCTC11694</strain>
    </source>
</reference>
<protein>
    <submittedName>
        <fullName evidence="1">Uncharacterized protein</fullName>
    </submittedName>
</protein>
<gene>
    <name evidence="1" type="ORF">NCTC11694_04682</name>
</gene>
<dbReference type="EMBL" id="UGJR01000002">
    <property type="protein sequence ID" value="STR43413.1"/>
    <property type="molecule type" value="Genomic_DNA"/>
</dbReference>
<evidence type="ECO:0000313" key="2">
    <source>
        <dbReference type="Proteomes" id="UP000255050"/>
    </source>
</evidence>
<evidence type="ECO:0000313" key="1">
    <source>
        <dbReference type="EMBL" id="STR43413.1"/>
    </source>
</evidence>
<sequence length="32" mass="3492">MAAREGGCDFAYGLAGDAPDARENDYINRSWV</sequence>
<proteinExistence type="predicted"/>
<accession>A0A7H4M4T7</accession>
<organism evidence="1 2">
    <name type="scientific">Klebsiella michiganensis</name>
    <dbReference type="NCBI Taxonomy" id="1134687"/>
    <lineage>
        <taxon>Bacteria</taxon>
        <taxon>Pseudomonadati</taxon>
        <taxon>Pseudomonadota</taxon>
        <taxon>Gammaproteobacteria</taxon>
        <taxon>Enterobacterales</taxon>
        <taxon>Enterobacteriaceae</taxon>
        <taxon>Klebsiella/Raoultella group</taxon>
        <taxon>Klebsiella</taxon>
    </lineage>
</organism>
<dbReference type="Proteomes" id="UP000255050">
    <property type="component" value="Unassembled WGS sequence"/>
</dbReference>
<name>A0A7H4M4T7_9ENTR</name>
<dbReference type="AlphaFoldDB" id="A0A7H4M4T7"/>
<comment type="caution">
    <text evidence="1">The sequence shown here is derived from an EMBL/GenBank/DDBJ whole genome shotgun (WGS) entry which is preliminary data.</text>
</comment>